<proteinExistence type="predicted"/>
<evidence type="ECO:0000313" key="2">
    <source>
        <dbReference type="Proteomes" id="UP000243515"/>
    </source>
</evidence>
<keyword evidence="2" id="KW-1185">Reference proteome</keyword>
<comment type="caution">
    <text evidence="1">The sequence shown here is derived from an EMBL/GenBank/DDBJ whole genome shotgun (WGS) entry which is preliminary data.</text>
</comment>
<dbReference type="Proteomes" id="UP000243515">
    <property type="component" value="Unassembled WGS sequence"/>
</dbReference>
<protein>
    <submittedName>
        <fullName evidence="1">Uncharacterized protein</fullName>
    </submittedName>
</protein>
<gene>
    <name evidence="1" type="ORF">Egran_06259</name>
</gene>
<dbReference type="EMBL" id="NPHW01006258">
    <property type="protein sequence ID" value="OXV05975.1"/>
    <property type="molecule type" value="Genomic_DNA"/>
</dbReference>
<name>A0A232LPA1_9EURO</name>
<accession>A0A232LPA1</accession>
<dbReference type="AlphaFoldDB" id="A0A232LPA1"/>
<feature type="non-terminal residue" evidence="1">
    <location>
        <position position="29"/>
    </location>
</feature>
<reference evidence="1 2" key="1">
    <citation type="journal article" date="2015" name="Environ. Microbiol.">
        <title>Metagenome sequence of Elaphomyces granulatus from sporocarp tissue reveals Ascomycota ectomycorrhizal fingerprints of genome expansion and a Proteobacteria-rich microbiome.</title>
        <authorList>
            <person name="Quandt C.A."/>
            <person name="Kohler A."/>
            <person name="Hesse C.N."/>
            <person name="Sharpton T.J."/>
            <person name="Martin F."/>
            <person name="Spatafora J.W."/>
        </authorList>
    </citation>
    <scope>NUCLEOTIDE SEQUENCE [LARGE SCALE GENOMIC DNA]</scope>
    <source>
        <strain evidence="1 2">OSC145934</strain>
    </source>
</reference>
<evidence type="ECO:0000313" key="1">
    <source>
        <dbReference type="EMBL" id="OXV05975.1"/>
    </source>
</evidence>
<organism evidence="1 2">
    <name type="scientific">Elaphomyces granulatus</name>
    <dbReference type="NCBI Taxonomy" id="519963"/>
    <lineage>
        <taxon>Eukaryota</taxon>
        <taxon>Fungi</taxon>
        <taxon>Dikarya</taxon>
        <taxon>Ascomycota</taxon>
        <taxon>Pezizomycotina</taxon>
        <taxon>Eurotiomycetes</taxon>
        <taxon>Eurotiomycetidae</taxon>
        <taxon>Eurotiales</taxon>
        <taxon>Elaphomycetaceae</taxon>
        <taxon>Elaphomyces</taxon>
    </lineage>
</organism>
<sequence length="29" mass="3284">MKLLNGLIGWRADKQETVTTEAKLLRVAK</sequence>